<keyword evidence="9 12" id="KW-0460">Magnesium</keyword>
<keyword evidence="6 12" id="KW-0547">Nucleotide-binding</keyword>
<dbReference type="PRINTS" id="PR00990">
    <property type="entry name" value="RIBOKINASE"/>
</dbReference>
<feature type="binding site" evidence="12">
    <location>
        <position position="321"/>
    </location>
    <ligand>
        <name>K(+)</name>
        <dbReference type="ChEBI" id="CHEBI:29103"/>
    </ligand>
</feature>
<dbReference type="EC" id="2.7.1.15" evidence="2 12"/>
<dbReference type="PANTHER" id="PTHR10584">
    <property type="entry name" value="SUGAR KINASE"/>
    <property type="match status" value="1"/>
</dbReference>
<feature type="binding site" evidence="12">
    <location>
        <begin position="236"/>
        <end position="241"/>
    </location>
    <ligand>
        <name>ATP</name>
        <dbReference type="ChEBI" id="CHEBI:30616"/>
    </ligand>
</feature>
<dbReference type="Gene3D" id="3.40.1190.20">
    <property type="match status" value="1"/>
</dbReference>
<feature type="binding site" evidence="12">
    <location>
        <begin position="15"/>
        <end position="17"/>
    </location>
    <ligand>
        <name>substrate</name>
    </ligand>
</feature>
<comment type="caution">
    <text evidence="12">Lacks conserved residue(s) required for the propagation of feature annotation.</text>
</comment>
<gene>
    <name evidence="14" type="ORF">K504DRAFT_452035</name>
</gene>
<name>A0A6G1JS73_9PLEO</name>
<evidence type="ECO:0000313" key="15">
    <source>
        <dbReference type="Proteomes" id="UP000799428"/>
    </source>
</evidence>
<feature type="binding site" evidence="12">
    <location>
        <position position="312"/>
    </location>
    <ligand>
        <name>K(+)</name>
        <dbReference type="ChEBI" id="CHEBI:29103"/>
    </ligand>
</feature>
<feature type="binding site" evidence="12">
    <location>
        <position position="317"/>
    </location>
    <ligand>
        <name>K(+)</name>
        <dbReference type="ChEBI" id="CHEBI:29103"/>
    </ligand>
</feature>
<comment type="function">
    <text evidence="12">Catalyzes the phosphorylation of ribose at O-5 in a reaction requiring ATP and magnesium. The resulting D-ribose-5-phosphate can then be used either for sythesis of nucleotides, histidine, and tryptophan, or as a component of the pentose phosphate pathway.</text>
</comment>
<dbReference type="InterPro" id="IPR011611">
    <property type="entry name" value="PfkB_dom"/>
</dbReference>
<dbReference type="GO" id="GO:0005634">
    <property type="term" value="C:nucleus"/>
    <property type="evidence" value="ECO:0007669"/>
    <property type="project" value="UniProtKB-SubCell"/>
</dbReference>
<dbReference type="Proteomes" id="UP000799428">
    <property type="component" value="Unassembled WGS sequence"/>
</dbReference>
<feature type="binding site" evidence="12">
    <location>
        <position position="270"/>
    </location>
    <ligand>
        <name>K(+)</name>
        <dbReference type="ChEBI" id="CHEBI:29103"/>
    </ligand>
</feature>
<keyword evidence="8 12" id="KW-0067">ATP-binding</keyword>
<dbReference type="PANTHER" id="PTHR10584:SF166">
    <property type="entry name" value="RIBOKINASE"/>
    <property type="match status" value="1"/>
</dbReference>
<dbReference type="GO" id="GO:0046872">
    <property type="term" value="F:metal ion binding"/>
    <property type="evidence" value="ECO:0007669"/>
    <property type="project" value="UniProtKB-KW"/>
</dbReference>
<feature type="active site" description="Proton acceptor" evidence="12">
    <location>
        <position position="274"/>
    </location>
</feature>
<evidence type="ECO:0000256" key="3">
    <source>
        <dbReference type="ARBA" id="ARBA00016943"/>
    </source>
</evidence>
<feature type="binding site" evidence="12">
    <location>
        <begin position="273"/>
        <end position="274"/>
    </location>
    <ligand>
        <name>ATP</name>
        <dbReference type="ChEBI" id="CHEBI:30616"/>
    </ligand>
</feature>
<keyword evidence="12" id="KW-0539">Nucleus</keyword>
<comment type="cofactor">
    <cofactor evidence="12">
        <name>Mg(2+)</name>
        <dbReference type="ChEBI" id="CHEBI:18420"/>
    </cofactor>
    <text evidence="12">Requires a divalent cation, most likely magnesium in vivo, as an electrophilic catalyst to aid phosphoryl group transfer. It is the chelate of the metal and the nucleotide that is the actual substrate.</text>
</comment>
<comment type="similarity">
    <text evidence="12">Belongs to the carbohydrate kinase PfkB family. Ribokinase subfamily.</text>
</comment>
<evidence type="ECO:0000256" key="9">
    <source>
        <dbReference type="ARBA" id="ARBA00022842"/>
    </source>
</evidence>
<dbReference type="InterPro" id="IPR029056">
    <property type="entry name" value="Ribokinase-like"/>
</dbReference>
<evidence type="ECO:0000256" key="5">
    <source>
        <dbReference type="ARBA" id="ARBA00022723"/>
    </source>
</evidence>
<evidence type="ECO:0000256" key="8">
    <source>
        <dbReference type="ARBA" id="ARBA00022840"/>
    </source>
</evidence>
<evidence type="ECO:0000256" key="4">
    <source>
        <dbReference type="ARBA" id="ARBA00022679"/>
    </source>
</evidence>
<keyword evidence="5 12" id="KW-0479">Metal-binding</keyword>
<evidence type="ECO:0000256" key="10">
    <source>
        <dbReference type="ARBA" id="ARBA00022958"/>
    </source>
</evidence>
<dbReference type="AlphaFoldDB" id="A0A6G1JS73"/>
<sequence>MSSKPAIICVVGSLNVDLVTRTSRVPVAGETLTTESFDIGFGGKGANQAVACARLSRTEKQAANGVSSDVEVRMVGAVGEDEFAGGFLENLKKDGLNTERIQVLPGKKTGVAVIIVETQTGENRIMFCPGANYDVPVTDLVDGDSSVALFQLELPMAVACTSIVLHNMKVARDKGVETIINPAPAIPLPDEAYLGLGHLIVNETEASILSGIENPTSWDTVAAVFVSRGVKNVIITLGGDGVYYQTEKRQSASLPGILIPARKVKVVDTTAAGDTFVGAYSVAVARWKTMSHGADFNLETAINYANRAASMTVQKKGAQSSIPWVDEVPE</sequence>
<dbReference type="SUPFAM" id="SSF53613">
    <property type="entry name" value="Ribokinase-like"/>
    <property type="match status" value="1"/>
</dbReference>
<dbReference type="InterPro" id="IPR011877">
    <property type="entry name" value="Ribokinase"/>
</dbReference>
<evidence type="ECO:0000256" key="2">
    <source>
        <dbReference type="ARBA" id="ARBA00012035"/>
    </source>
</evidence>
<dbReference type="Pfam" id="PF00294">
    <property type="entry name" value="PfkB"/>
    <property type="match status" value="1"/>
</dbReference>
<evidence type="ECO:0000259" key="13">
    <source>
        <dbReference type="Pfam" id="PF00294"/>
    </source>
</evidence>
<accession>A0A6G1JS73</accession>
<keyword evidence="7 12" id="KW-0418">Kinase</keyword>
<feature type="domain" description="Carbohydrate kinase PfkB" evidence="13">
    <location>
        <begin position="8"/>
        <end position="324"/>
    </location>
</feature>
<keyword evidence="12" id="KW-0963">Cytoplasm</keyword>
<evidence type="ECO:0000256" key="11">
    <source>
        <dbReference type="ARBA" id="ARBA00023277"/>
    </source>
</evidence>
<keyword evidence="11 12" id="KW-0119">Carbohydrate metabolism</keyword>
<comment type="catalytic activity">
    <reaction evidence="12">
        <text>D-ribose + ATP = D-ribose 5-phosphate + ADP + H(+)</text>
        <dbReference type="Rhea" id="RHEA:13697"/>
        <dbReference type="ChEBI" id="CHEBI:15378"/>
        <dbReference type="ChEBI" id="CHEBI:30616"/>
        <dbReference type="ChEBI" id="CHEBI:47013"/>
        <dbReference type="ChEBI" id="CHEBI:78346"/>
        <dbReference type="ChEBI" id="CHEBI:456216"/>
        <dbReference type="EC" id="2.7.1.15"/>
    </reaction>
</comment>
<dbReference type="OrthoDB" id="415590at2759"/>
<comment type="activity regulation">
    <text evidence="12">Activated by a monovalent cation that binds near, but not in, the active site. The most likely occupant of the site in vivo is potassium. Ion binding induces a conformational change that may alter substrate affinity.</text>
</comment>
<dbReference type="HAMAP" id="MF_01987">
    <property type="entry name" value="Ribokinase"/>
    <property type="match status" value="1"/>
</dbReference>
<evidence type="ECO:0000256" key="1">
    <source>
        <dbReference type="ARBA" id="ARBA00005380"/>
    </source>
</evidence>
<keyword evidence="15" id="KW-1185">Reference proteome</keyword>
<dbReference type="CDD" id="cd01174">
    <property type="entry name" value="ribokinase"/>
    <property type="match status" value="1"/>
</dbReference>
<dbReference type="GO" id="GO:0019303">
    <property type="term" value="P:D-ribose catabolic process"/>
    <property type="evidence" value="ECO:0007669"/>
    <property type="project" value="UniProtKB-UniRule"/>
</dbReference>
<dbReference type="InterPro" id="IPR002139">
    <property type="entry name" value="Ribo/fructo_kinase"/>
</dbReference>
<evidence type="ECO:0000256" key="6">
    <source>
        <dbReference type="ARBA" id="ARBA00022741"/>
    </source>
</evidence>
<feature type="binding site" evidence="12">
    <location>
        <position position="202"/>
    </location>
    <ligand>
        <name>ATP</name>
        <dbReference type="ChEBI" id="CHEBI:30616"/>
    </ligand>
</feature>
<dbReference type="GO" id="GO:0005524">
    <property type="term" value="F:ATP binding"/>
    <property type="evidence" value="ECO:0007669"/>
    <property type="project" value="UniProtKB-UniRule"/>
</dbReference>
<keyword evidence="4 12" id="KW-0808">Transferase</keyword>
<dbReference type="UniPathway" id="UPA00916">
    <property type="reaction ID" value="UER00889"/>
</dbReference>
<dbReference type="GO" id="GO:0004747">
    <property type="term" value="F:ribokinase activity"/>
    <property type="evidence" value="ECO:0007669"/>
    <property type="project" value="UniProtKB-UniRule"/>
</dbReference>
<dbReference type="PROSITE" id="PS00584">
    <property type="entry name" value="PFKB_KINASES_2"/>
    <property type="match status" value="1"/>
</dbReference>
<dbReference type="InterPro" id="IPR002173">
    <property type="entry name" value="Carboh/pur_kinase_PfkB_CS"/>
</dbReference>
<proteinExistence type="inferred from homology"/>
<organism evidence="14 15">
    <name type="scientific">Pleomassaria siparia CBS 279.74</name>
    <dbReference type="NCBI Taxonomy" id="1314801"/>
    <lineage>
        <taxon>Eukaryota</taxon>
        <taxon>Fungi</taxon>
        <taxon>Dikarya</taxon>
        <taxon>Ascomycota</taxon>
        <taxon>Pezizomycotina</taxon>
        <taxon>Dothideomycetes</taxon>
        <taxon>Pleosporomycetidae</taxon>
        <taxon>Pleosporales</taxon>
        <taxon>Pleomassariaceae</taxon>
        <taxon>Pleomassaria</taxon>
    </lineage>
</organism>
<dbReference type="GO" id="GO:0005737">
    <property type="term" value="C:cytoplasm"/>
    <property type="evidence" value="ECO:0007669"/>
    <property type="project" value="UniProtKB-SubCell"/>
</dbReference>
<feature type="binding site" evidence="12">
    <location>
        <position position="315"/>
    </location>
    <ligand>
        <name>K(+)</name>
        <dbReference type="ChEBI" id="CHEBI:29103"/>
    </ligand>
</feature>
<feature type="binding site" evidence="12">
    <location>
        <position position="153"/>
    </location>
    <ligand>
        <name>substrate</name>
    </ligand>
</feature>
<feature type="binding site" evidence="12">
    <location>
        <position position="274"/>
    </location>
    <ligand>
        <name>substrate</name>
    </ligand>
</feature>
<protein>
    <recommendedName>
        <fullName evidence="3 12">Ribokinase</fullName>
        <shortName evidence="12">RK</shortName>
        <ecNumber evidence="2 12">2.7.1.15</ecNumber>
    </recommendedName>
</protein>
<dbReference type="EMBL" id="MU005790">
    <property type="protein sequence ID" value="KAF2703071.1"/>
    <property type="molecule type" value="Genomic_DNA"/>
</dbReference>
<evidence type="ECO:0000313" key="14">
    <source>
        <dbReference type="EMBL" id="KAF2703071.1"/>
    </source>
</evidence>
<evidence type="ECO:0000256" key="12">
    <source>
        <dbReference type="HAMAP-Rule" id="MF_03215"/>
    </source>
</evidence>
<comment type="similarity">
    <text evidence="1">Belongs to the carbohydrate kinase pfkB family.</text>
</comment>
<feature type="binding site" evidence="12">
    <location>
        <begin position="43"/>
        <end position="47"/>
    </location>
    <ligand>
        <name>substrate</name>
    </ligand>
</feature>
<comment type="subunit">
    <text evidence="12">Homodimer.</text>
</comment>
<reference evidence="14" key="1">
    <citation type="journal article" date="2020" name="Stud. Mycol.">
        <title>101 Dothideomycetes genomes: a test case for predicting lifestyles and emergence of pathogens.</title>
        <authorList>
            <person name="Haridas S."/>
            <person name="Albert R."/>
            <person name="Binder M."/>
            <person name="Bloem J."/>
            <person name="Labutti K."/>
            <person name="Salamov A."/>
            <person name="Andreopoulos B."/>
            <person name="Baker S."/>
            <person name="Barry K."/>
            <person name="Bills G."/>
            <person name="Bluhm B."/>
            <person name="Cannon C."/>
            <person name="Castanera R."/>
            <person name="Culley D."/>
            <person name="Daum C."/>
            <person name="Ezra D."/>
            <person name="Gonzalez J."/>
            <person name="Henrissat B."/>
            <person name="Kuo A."/>
            <person name="Liang C."/>
            <person name="Lipzen A."/>
            <person name="Lutzoni F."/>
            <person name="Magnuson J."/>
            <person name="Mondo S."/>
            <person name="Nolan M."/>
            <person name="Ohm R."/>
            <person name="Pangilinan J."/>
            <person name="Park H.-J."/>
            <person name="Ramirez L."/>
            <person name="Alfaro M."/>
            <person name="Sun H."/>
            <person name="Tritt A."/>
            <person name="Yoshinaga Y."/>
            <person name="Zwiers L.-H."/>
            <person name="Turgeon B."/>
            <person name="Goodwin S."/>
            <person name="Spatafora J."/>
            <person name="Crous P."/>
            <person name="Grigoriev I."/>
        </authorList>
    </citation>
    <scope>NUCLEOTIDE SEQUENCE</scope>
    <source>
        <strain evidence="14">CBS 279.74</strain>
    </source>
</reference>
<evidence type="ECO:0000256" key="7">
    <source>
        <dbReference type="ARBA" id="ARBA00022777"/>
    </source>
</evidence>
<feature type="binding site" evidence="12">
    <location>
        <position position="268"/>
    </location>
    <ligand>
        <name>K(+)</name>
        <dbReference type="ChEBI" id="CHEBI:29103"/>
    </ligand>
</feature>
<comment type="pathway">
    <text evidence="12">Carbohydrate metabolism; D-ribose degradation; D-ribose 5-phosphate from beta-D-ribopyranose: step 2/2.</text>
</comment>
<feature type="binding site" evidence="12">
    <location>
        <position position="306"/>
    </location>
    <ligand>
        <name>ATP</name>
        <dbReference type="ChEBI" id="CHEBI:30616"/>
    </ligand>
</feature>
<keyword evidence="10 12" id="KW-0630">Potassium</keyword>
<comment type="subcellular location">
    <subcellularLocation>
        <location evidence="12">Cytoplasm</location>
    </subcellularLocation>
    <subcellularLocation>
        <location evidence="12">Nucleus</location>
    </subcellularLocation>
</comment>